<dbReference type="PANTHER" id="PTHR33495">
    <property type="entry name" value="ANTI-SIGMA FACTOR ANTAGONIST TM_1081-RELATED-RELATED"/>
    <property type="match status" value="1"/>
</dbReference>
<accession>A0A4Q7KFS3</accession>
<feature type="domain" description="STAS" evidence="3">
    <location>
        <begin position="17"/>
        <end position="117"/>
    </location>
</feature>
<evidence type="ECO:0000259" key="3">
    <source>
        <dbReference type="PROSITE" id="PS50801"/>
    </source>
</evidence>
<dbReference type="InterPro" id="IPR003658">
    <property type="entry name" value="Anti-sigma_ant"/>
</dbReference>
<organism evidence="4 5">
    <name type="scientific">Herbihabitans rhizosphaerae</name>
    <dbReference type="NCBI Taxonomy" id="1872711"/>
    <lineage>
        <taxon>Bacteria</taxon>
        <taxon>Bacillati</taxon>
        <taxon>Actinomycetota</taxon>
        <taxon>Actinomycetes</taxon>
        <taxon>Pseudonocardiales</taxon>
        <taxon>Pseudonocardiaceae</taxon>
        <taxon>Herbihabitans</taxon>
    </lineage>
</organism>
<dbReference type="PROSITE" id="PS50801">
    <property type="entry name" value="STAS"/>
    <property type="match status" value="1"/>
</dbReference>
<name>A0A4Q7KFS3_9PSEU</name>
<keyword evidence="5" id="KW-1185">Reference proteome</keyword>
<evidence type="ECO:0000256" key="2">
    <source>
        <dbReference type="RuleBase" id="RU003749"/>
    </source>
</evidence>
<evidence type="ECO:0000256" key="1">
    <source>
        <dbReference type="ARBA" id="ARBA00009013"/>
    </source>
</evidence>
<protein>
    <recommendedName>
        <fullName evidence="2">Anti-sigma factor antagonist</fullName>
    </recommendedName>
</protein>
<dbReference type="NCBIfam" id="TIGR00377">
    <property type="entry name" value="ant_ant_sig"/>
    <property type="match status" value="1"/>
</dbReference>
<dbReference type="InterPro" id="IPR036513">
    <property type="entry name" value="STAS_dom_sf"/>
</dbReference>
<sequence>MNSEHPNIKIDVEPRPDGVVLAHVSGEVDALTEPVLRDCVDQQLRSSRHFVLDLDAVRFLSASGLAALLDIKRRASRGGLRWSLVAAGHAVRRPLQATGLDQQLPVYPTVGKALAAVSPVVPWTVAG</sequence>
<dbReference type="SUPFAM" id="SSF52091">
    <property type="entry name" value="SpoIIaa-like"/>
    <property type="match status" value="1"/>
</dbReference>
<dbReference type="AlphaFoldDB" id="A0A4Q7KFS3"/>
<dbReference type="CDD" id="cd07043">
    <property type="entry name" value="STAS_anti-anti-sigma_factors"/>
    <property type="match status" value="1"/>
</dbReference>
<dbReference type="PANTHER" id="PTHR33495:SF13">
    <property type="entry name" value="ANTI-SIGMA-F FACTOR ANTAGONIST RSFB"/>
    <property type="match status" value="1"/>
</dbReference>
<comment type="caution">
    <text evidence="4">The sequence shown here is derived from an EMBL/GenBank/DDBJ whole genome shotgun (WGS) entry which is preliminary data.</text>
</comment>
<comment type="similarity">
    <text evidence="1 2">Belongs to the anti-sigma-factor antagonist family.</text>
</comment>
<evidence type="ECO:0000313" key="4">
    <source>
        <dbReference type="EMBL" id="RZS32820.1"/>
    </source>
</evidence>
<dbReference type="Pfam" id="PF01740">
    <property type="entry name" value="STAS"/>
    <property type="match status" value="1"/>
</dbReference>
<dbReference type="GO" id="GO:0043856">
    <property type="term" value="F:anti-sigma factor antagonist activity"/>
    <property type="evidence" value="ECO:0007669"/>
    <property type="project" value="InterPro"/>
</dbReference>
<dbReference type="RefSeq" id="WP_165401523.1">
    <property type="nucleotide sequence ID" value="NZ_SGWQ01000011.1"/>
</dbReference>
<gene>
    <name evidence="4" type="ORF">EV193_111205</name>
</gene>
<proteinExistence type="inferred from homology"/>
<evidence type="ECO:0000313" key="5">
    <source>
        <dbReference type="Proteomes" id="UP000294257"/>
    </source>
</evidence>
<dbReference type="EMBL" id="SGWQ01000011">
    <property type="protein sequence ID" value="RZS32820.1"/>
    <property type="molecule type" value="Genomic_DNA"/>
</dbReference>
<dbReference type="Proteomes" id="UP000294257">
    <property type="component" value="Unassembled WGS sequence"/>
</dbReference>
<dbReference type="InterPro" id="IPR002645">
    <property type="entry name" value="STAS_dom"/>
</dbReference>
<dbReference type="Gene3D" id="3.30.750.24">
    <property type="entry name" value="STAS domain"/>
    <property type="match status" value="1"/>
</dbReference>
<reference evidence="4 5" key="1">
    <citation type="submission" date="2019-02" db="EMBL/GenBank/DDBJ databases">
        <title>Genomic Encyclopedia of Type Strains, Phase IV (KMG-IV): sequencing the most valuable type-strain genomes for metagenomic binning, comparative biology and taxonomic classification.</title>
        <authorList>
            <person name="Goeker M."/>
        </authorList>
    </citation>
    <scope>NUCLEOTIDE SEQUENCE [LARGE SCALE GENOMIC DNA]</scope>
    <source>
        <strain evidence="4 5">DSM 101727</strain>
    </source>
</reference>